<dbReference type="InterPro" id="IPR006016">
    <property type="entry name" value="UspA"/>
</dbReference>
<dbReference type="InParanoid" id="A0A2P6NHT6"/>
<dbReference type="Gene3D" id="3.40.50.620">
    <property type="entry name" value="HUPs"/>
    <property type="match status" value="1"/>
</dbReference>
<evidence type="ECO:0000259" key="2">
    <source>
        <dbReference type="Pfam" id="PF00582"/>
    </source>
</evidence>
<dbReference type="OrthoDB" id="843225at2759"/>
<evidence type="ECO:0000313" key="3">
    <source>
        <dbReference type="EMBL" id="PRP83520.1"/>
    </source>
</evidence>
<dbReference type="Proteomes" id="UP000241769">
    <property type="component" value="Unassembled WGS sequence"/>
</dbReference>
<comment type="caution">
    <text evidence="3">The sequence shown here is derived from an EMBL/GenBank/DDBJ whole genome shotgun (WGS) entry which is preliminary data.</text>
</comment>
<dbReference type="CDD" id="cd23659">
    <property type="entry name" value="USP_At3g01520-like"/>
    <property type="match status" value="1"/>
</dbReference>
<proteinExistence type="predicted"/>
<dbReference type="PRINTS" id="PR01438">
    <property type="entry name" value="UNVRSLSTRESS"/>
</dbReference>
<organism evidence="3 4">
    <name type="scientific">Planoprotostelium fungivorum</name>
    <dbReference type="NCBI Taxonomy" id="1890364"/>
    <lineage>
        <taxon>Eukaryota</taxon>
        <taxon>Amoebozoa</taxon>
        <taxon>Evosea</taxon>
        <taxon>Variosea</taxon>
        <taxon>Cavosteliida</taxon>
        <taxon>Cavosteliaceae</taxon>
        <taxon>Planoprotostelium</taxon>
    </lineage>
</organism>
<sequence>MASIPQERRLSVSHPAASPVDEKVVYQLSENIIQNKTKWMVALDGSEQSFEALNHAVKLMNKHDDHLILLHVCLTKPSALSRMTLTAEQIEEARRQTIAQGEDIMWKAERIARDEKVNTITSQNREAEDVKEEIIRECTQLEVNYLVMGSRGMGNLLNKILLGSTTEYCVKFSPVPVMIVKKNTPDAMGSRRGSVDVTAQIQTETVAPQQ</sequence>
<dbReference type="InterPro" id="IPR006015">
    <property type="entry name" value="Universal_stress_UspA"/>
</dbReference>
<keyword evidence="4" id="KW-1185">Reference proteome</keyword>
<name>A0A2P6NHT6_9EUKA</name>
<dbReference type="Pfam" id="PF00582">
    <property type="entry name" value="Usp"/>
    <property type="match status" value="1"/>
</dbReference>
<feature type="coiled-coil region" evidence="1">
    <location>
        <begin position="113"/>
        <end position="144"/>
    </location>
</feature>
<dbReference type="PANTHER" id="PTHR31964">
    <property type="entry name" value="ADENINE NUCLEOTIDE ALPHA HYDROLASES-LIKE SUPERFAMILY PROTEIN"/>
    <property type="match status" value="1"/>
</dbReference>
<dbReference type="InterPro" id="IPR014729">
    <property type="entry name" value="Rossmann-like_a/b/a_fold"/>
</dbReference>
<evidence type="ECO:0000256" key="1">
    <source>
        <dbReference type="SAM" id="Coils"/>
    </source>
</evidence>
<protein>
    <recommendedName>
        <fullName evidence="2">UspA domain-containing protein</fullName>
    </recommendedName>
</protein>
<feature type="domain" description="UspA" evidence="2">
    <location>
        <begin position="40"/>
        <end position="181"/>
    </location>
</feature>
<reference evidence="3 4" key="1">
    <citation type="journal article" date="2018" name="Genome Biol. Evol.">
        <title>Multiple Roots of Fruiting Body Formation in Amoebozoa.</title>
        <authorList>
            <person name="Hillmann F."/>
            <person name="Forbes G."/>
            <person name="Novohradska S."/>
            <person name="Ferling I."/>
            <person name="Riege K."/>
            <person name="Groth M."/>
            <person name="Westermann M."/>
            <person name="Marz M."/>
            <person name="Spaller T."/>
            <person name="Winckler T."/>
            <person name="Schaap P."/>
            <person name="Glockner G."/>
        </authorList>
    </citation>
    <scope>NUCLEOTIDE SEQUENCE [LARGE SCALE GENOMIC DNA]</scope>
    <source>
        <strain evidence="3 4">Jena</strain>
    </source>
</reference>
<dbReference type="SUPFAM" id="SSF52402">
    <property type="entry name" value="Adenine nucleotide alpha hydrolases-like"/>
    <property type="match status" value="1"/>
</dbReference>
<keyword evidence="1" id="KW-0175">Coiled coil</keyword>
<dbReference type="PANTHER" id="PTHR31964:SF113">
    <property type="entry name" value="USPA DOMAIN-CONTAINING PROTEIN"/>
    <property type="match status" value="1"/>
</dbReference>
<evidence type="ECO:0000313" key="4">
    <source>
        <dbReference type="Proteomes" id="UP000241769"/>
    </source>
</evidence>
<gene>
    <name evidence="3" type="ORF">PROFUN_04394</name>
</gene>
<dbReference type="EMBL" id="MDYQ01000081">
    <property type="protein sequence ID" value="PRP83520.1"/>
    <property type="molecule type" value="Genomic_DNA"/>
</dbReference>
<dbReference type="AlphaFoldDB" id="A0A2P6NHT6"/>
<accession>A0A2P6NHT6</accession>